<reference evidence="1 3" key="1">
    <citation type="journal article" date="2008" name="Science">
        <title>The Physcomitrella genome reveals evolutionary insights into the conquest of land by plants.</title>
        <authorList>
            <person name="Rensing S."/>
            <person name="Lang D."/>
            <person name="Zimmer A."/>
            <person name="Terry A."/>
            <person name="Salamov A."/>
            <person name="Shapiro H."/>
            <person name="Nishiyama T."/>
            <person name="Perroud P.-F."/>
            <person name="Lindquist E."/>
            <person name="Kamisugi Y."/>
            <person name="Tanahashi T."/>
            <person name="Sakakibara K."/>
            <person name="Fujita T."/>
            <person name="Oishi K."/>
            <person name="Shin-I T."/>
            <person name="Kuroki Y."/>
            <person name="Toyoda A."/>
            <person name="Suzuki Y."/>
            <person name="Hashimoto A."/>
            <person name="Yamaguchi K."/>
            <person name="Sugano A."/>
            <person name="Kohara Y."/>
            <person name="Fujiyama A."/>
            <person name="Anterola A."/>
            <person name="Aoki S."/>
            <person name="Ashton N."/>
            <person name="Barbazuk W.B."/>
            <person name="Barker E."/>
            <person name="Bennetzen J."/>
            <person name="Bezanilla M."/>
            <person name="Blankenship R."/>
            <person name="Cho S.H."/>
            <person name="Dutcher S."/>
            <person name="Estelle M."/>
            <person name="Fawcett J.A."/>
            <person name="Gundlach H."/>
            <person name="Hanada K."/>
            <person name="Heyl A."/>
            <person name="Hicks K.A."/>
            <person name="Hugh J."/>
            <person name="Lohr M."/>
            <person name="Mayer K."/>
            <person name="Melkozernov A."/>
            <person name="Murata T."/>
            <person name="Nelson D."/>
            <person name="Pils B."/>
            <person name="Prigge M."/>
            <person name="Reiss B."/>
            <person name="Renner T."/>
            <person name="Rombauts S."/>
            <person name="Rushton P."/>
            <person name="Sanderfoot A."/>
            <person name="Schween G."/>
            <person name="Shiu S.-H."/>
            <person name="Stueber K."/>
            <person name="Theodoulou F.L."/>
            <person name="Tu H."/>
            <person name="Van de Peer Y."/>
            <person name="Verrier P.J."/>
            <person name="Waters E."/>
            <person name="Wood A."/>
            <person name="Yang L."/>
            <person name="Cove D."/>
            <person name="Cuming A."/>
            <person name="Hasebe M."/>
            <person name="Lucas S."/>
            <person name="Mishler D.B."/>
            <person name="Reski R."/>
            <person name="Grigoriev I."/>
            <person name="Quatrano R.S."/>
            <person name="Boore J.L."/>
        </authorList>
    </citation>
    <scope>NUCLEOTIDE SEQUENCE [LARGE SCALE GENOMIC DNA]</scope>
    <source>
        <strain evidence="2 3">cv. Gransden 2004</strain>
    </source>
</reference>
<protein>
    <submittedName>
        <fullName evidence="1 2">Uncharacterized protein</fullName>
    </submittedName>
</protein>
<dbReference type="PaxDb" id="3218-PP1S344_24V6.1"/>
<organism evidence="1">
    <name type="scientific">Physcomitrium patens</name>
    <name type="common">Spreading-leaved earth moss</name>
    <name type="synonym">Physcomitrella patens</name>
    <dbReference type="NCBI Taxonomy" id="3218"/>
    <lineage>
        <taxon>Eukaryota</taxon>
        <taxon>Viridiplantae</taxon>
        <taxon>Streptophyta</taxon>
        <taxon>Embryophyta</taxon>
        <taxon>Bryophyta</taxon>
        <taxon>Bryophytina</taxon>
        <taxon>Bryopsida</taxon>
        <taxon>Funariidae</taxon>
        <taxon>Funariales</taxon>
        <taxon>Funariaceae</taxon>
        <taxon>Physcomitrium</taxon>
    </lineage>
</organism>
<evidence type="ECO:0000313" key="2">
    <source>
        <dbReference type="EnsemblPlants" id="Pp3c17_2000V3.1"/>
    </source>
</evidence>
<reference evidence="1 3" key="2">
    <citation type="journal article" date="2018" name="Plant J.">
        <title>The Physcomitrella patens chromosome-scale assembly reveals moss genome structure and evolution.</title>
        <authorList>
            <person name="Lang D."/>
            <person name="Ullrich K.K."/>
            <person name="Murat F."/>
            <person name="Fuchs J."/>
            <person name="Jenkins J."/>
            <person name="Haas F.B."/>
            <person name="Piednoel M."/>
            <person name="Gundlach H."/>
            <person name="Van Bel M."/>
            <person name="Meyberg R."/>
            <person name="Vives C."/>
            <person name="Morata J."/>
            <person name="Symeonidi A."/>
            <person name="Hiss M."/>
            <person name="Muchero W."/>
            <person name="Kamisugi Y."/>
            <person name="Saleh O."/>
            <person name="Blanc G."/>
            <person name="Decker E.L."/>
            <person name="van Gessel N."/>
            <person name="Grimwood J."/>
            <person name="Hayes R.D."/>
            <person name="Graham S.W."/>
            <person name="Gunter L.E."/>
            <person name="McDaniel S.F."/>
            <person name="Hoernstein S.N.W."/>
            <person name="Larsson A."/>
            <person name="Li F.W."/>
            <person name="Perroud P.F."/>
            <person name="Phillips J."/>
            <person name="Ranjan P."/>
            <person name="Rokshar D.S."/>
            <person name="Rothfels C.J."/>
            <person name="Schneider L."/>
            <person name="Shu S."/>
            <person name="Stevenson D.W."/>
            <person name="Thummler F."/>
            <person name="Tillich M."/>
            <person name="Villarreal Aguilar J.C."/>
            <person name="Widiez T."/>
            <person name="Wong G.K."/>
            <person name="Wymore A."/>
            <person name="Zhang Y."/>
            <person name="Zimmer A.D."/>
            <person name="Quatrano R.S."/>
            <person name="Mayer K.F.X."/>
            <person name="Goodstein D."/>
            <person name="Casacuberta J.M."/>
            <person name="Vandepoele K."/>
            <person name="Reski R."/>
            <person name="Cuming A.C."/>
            <person name="Tuskan G.A."/>
            <person name="Maumus F."/>
            <person name="Salse J."/>
            <person name="Schmutz J."/>
            <person name="Rensing S.A."/>
        </authorList>
    </citation>
    <scope>NUCLEOTIDE SEQUENCE [LARGE SCALE GENOMIC DNA]</scope>
    <source>
        <strain evidence="2 3">cv. Gransden 2004</strain>
    </source>
</reference>
<proteinExistence type="predicted"/>
<gene>
    <name evidence="1" type="ORF">PHYPA_021560</name>
</gene>
<accession>A9TWB0</accession>
<name>A9TWB0_PHYPA</name>
<evidence type="ECO:0000313" key="3">
    <source>
        <dbReference type="Proteomes" id="UP000006727"/>
    </source>
</evidence>
<dbReference type="HOGENOM" id="CLU_2175332_0_0_1"/>
<reference evidence="2" key="3">
    <citation type="submission" date="2020-12" db="UniProtKB">
        <authorList>
            <consortium name="EnsemblPlants"/>
        </authorList>
    </citation>
    <scope>IDENTIFICATION</scope>
</reference>
<keyword evidence="3" id="KW-1185">Reference proteome</keyword>
<dbReference type="Gramene" id="Pp3c17_2000V3.1">
    <property type="protein sequence ID" value="Pp3c17_2000V3.1"/>
    <property type="gene ID" value="Pp3c17_2000"/>
</dbReference>
<sequence>MAIDGLATKLITAKGRFNIKLFQSLNPDPKLLAELYPTQLEPALPRSLTDSGTSNEDLITDDVAVPCAASPVIPTTRDVSPKMSSSVAAVKQEVEEKCRKLIPPLVCMST</sequence>
<dbReference type="AlphaFoldDB" id="A9TWB0"/>
<evidence type="ECO:0000313" key="1">
    <source>
        <dbReference type="EMBL" id="PNR35710.1"/>
    </source>
</evidence>
<dbReference type="InParanoid" id="A9TWB0"/>
<dbReference type="EMBL" id="ABEU02000017">
    <property type="protein sequence ID" value="PNR35710.1"/>
    <property type="molecule type" value="Genomic_DNA"/>
</dbReference>
<dbReference type="Proteomes" id="UP000006727">
    <property type="component" value="Chromosome 17"/>
</dbReference>
<dbReference type="EnsemblPlants" id="Pp3c17_2000V3.1">
    <property type="protein sequence ID" value="Pp3c17_2000V3.1"/>
    <property type="gene ID" value="Pp3c17_2000"/>
</dbReference>